<comment type="caution">
    <text evidence="2">The sequence shown here is derived from an EMBL/GenBank/DDBJ whole genome shotgun (WGS) entry which is preliminary data.</text>
</comment>
<feature type="compositionally biased region" description="Basic and acidic residues" evidence="1">
    <location>
        <begin position="16"/>
        <end position="27"/>
    </location>
</feature>
<organism evidence="2 3">
    <name type="scientific">Nitzschia inconspicua</name>
    <dbReference type="NCBI Taxonomy" id="303405"/>
    <lineage>
        <taxon>Eukaryota</taxon>
        <taxon>Sar</taxon>
        <taxon>Stramenopiles</taxon>
        <taxon>Ochrophyta</taxon>
        <taxon>Bacillariophyta</taxon>
        <taxon>Bacillariophyceae</taxon>
        <taxon>Bacillariophycidae</taxon>
        <taxon>Bacillariales</taxon>
        <taxon>Bacillariaceae</taxon>
        <taxon>Nitzschia</taxon>
    </lineage>
</organism>
<evidence type="ECO:0000313" key="3">
    <source>
        <dbReference type="Proteomes" id="UP000693970"/>
    </source>
</evidence>
<dbReference type="Proteomes" id="UP000693970">
    <property type="component" value="Unassembled WGS sequence"/>
</dbReference>
<keyword evidence="3" id="KW-1185">Reference proteome</keyword>
<feature type="compositionally biased region" description="Polar residues" evidence="1">
    <location>
        <begin position="28"/>
        <end position="43"/>
    </location>
</feature>
<name>A0A9K3LHZ2_9STRA</name>
<dbReference type="EMBL" id="JAGRRH010000010">
    <property type="protein sequence ID" value="KAG7362720.1"/>
    <property type="molecule type" value="Genomic_DNA"/>
</dbReference>
<reference evidence="2" key="2">
    <citation type="submission" date="2021-04" db="EMBL/GenBank/DDBJ databases">
        <authorList>
            <person name="Podell S."/>
        </authorList>
    </citation>
    <scope>NUCLEOTIDE SEQUENCE</scope>
    <source>
        <strain evidence="2">Hildebrandi</strain>
    </source>
</reference>
<sequence>MATQSGIRRRKKASSKSKDGNKDKETKPASSPNDTNNLDDPNSTPADPTLASVFFSHPLIRVGRFILIPYLLFHALNYIALQRPEWVGMATFGTMKLRPSVPTFDERQVLILGASIQDNKLMAAKLADTLKLEVAHETFDSLHNYCRDGSTSWYQIMRFLSYVPNTSDNRNKKNNTEVGRQKVEAFQELCIDRSSSLVSQFFDPRKYSPSDECSSREVWSQCWSRECFRTLRHLWDCTGNDNSNNLEDERFCMPSFRRILHQTRHPLSTIQLLNETYCSIEKIEHSFRKIVAGFFPYRDWEAMSSCLELVSWYTWDFESTLLNARRAGVVEGMFPLESTSPCEVAALAEFTDPAQALYTPHVDRLTKLCHSEESNKATSKHSFVPQNNKKNAEATAWTWENLMSAITEGTDKRSAQKASLIESLKSLSEDLGYGEGVDDELSEFI</sequence>
<evidence type="ECO:0000313" key="2">
    <source>
        <dbReference type="EMBL" id="KAG7362720.1"/>
    </source>
</evidence>
<proteinExistence type="predicted"/>
<feature type="region of interest" description="Disordered" evidence="1">
    <location>
        <begin position="1"/>
        <end position="43"/>
    </location>
</feature>
<dbReference type="OrthoDB" id="41867at2759"/>
<accession>A0A9K3LHZ2</accession>
<protein>
    <submittedName>
        <fullName evidence="2">Uncharacterized protein</fullName>
    </submittedName>
</protein>
<gene>
    <name evidence="2" type="ORF">IV203_026080</name>
</gene>
<dbReference type="AlphaFoldDB" id="A0A9K3LHZ2"/>
<reference evidence="2" key="1">
    <citation type="journal article" date="2021" name="Sci. Rep.">
        <title>Diploid genomic architecture of Nitzschia inconspicua, an elite biomass production diatom.</title>
        <authorList>
            <person name="Oliver A."/>
            <person name="Podell S."/>
            <person name="Pinowska A."/>
            <person name="Traller J.C."/>
            <person name="Smith S.R."/>
            <person name="McClure R."/>
            <person name="Beliaev A."/>
            <person name="Bohutskyi P."/>
            <person name="Hill E.A."/>
            <person name="Rabines A."/>
            <person name="Zheng H."/>
            <person name="Allen L.Z."/>
            <person name="Kuo A."/>
            <person name="Grigoriev I.V."/>
            <person name="Allen A.E."/>
            <person name="Hazlebeck D."/>
            <person name="Allen E.E."/>
        </authorList>
    </citation>
    <scope>NUCLEOTIDE SEQUENCE</scope>
    <source>
        <strain evidence="2">Hildebrandi</strain>
    </source>
</reference>
<evidence type="ECO:0000256" key="1">
    <source>
        <dbReference type="SAM" id="MobiDB-lite"/>
    </source>
</evidence>